<feature type="transmembrane region" description="Helical" evidence="1">
    <location>
        <begin position="163"/>
        <end position="181"/>
    </location>
</feature>
<keyword evidence="4" id="KW-1185">Reference proteome</keyword>
<keyword evidence="1" id="KW-0472">Membrane</keyword>
<evidence type="ECO:0000256" key="1">
    <source>
        <dbReference type="SAM" id="Phobius"/>
    </source>
</evidence>
<keyword evidence="1" id="KW-0812">Transmembrane</keyword>
<organism evidence="3 4">
    <name type="scientific">Jiella mangrovi</name>
    <dbReference type="NCBI Taxonomy" id="2821407"/>
    <lineage>
        <taxon>Bacteria</taxon>
        <taxon>Pseudomonadati</taxon>
        <taxon>Pseudomonadota</taxon>
        <taxon>Alphaproteobacteria</taxon>
        <taxon>Hyphomicrobiales</taxon>
        <taxon>Aurantimonadaceae</taxon>
        <taxon>Jiella</taxon>
    </lineage>
</organism>
<dbReference type="Pfam" id="PF09335">
    <property type="entry name" value="VTT_dom"/>
    <property type="match status" value="1"/>
</dbReference>
<proteinExistence type="predicted"/>
<dbReference type="Proteomes" id="UP000678276">
    <property type="component" value="Unassembled WGS sequence"/>
</dbReference>
<feature type="transmembrane region" description="Helical" evidence="1">
    <location>
        <begin position="126"/>
        <end position="151"/>
    </location>
</feature>
<accession>A0ABS4BGN9</accession>
<dbReference type="EMBL" id="JAGJCF010000005">
    <property type="protein sequence ID" value="MBP0615918.1"/>
    <property type="molecule type" value="Genomic_DNA"/>
</dbReference>
<sequence length="229" mass="26115">MYEILSLIAQFGPVIVLAGTFFEGEVFAIIGGFLAYRGSYPFEMMIALAFTGSFCGDLAVFLFARFSSNHRWVRAWREKPRFAKALSLVERYQAYFVIVNRYVYGLRMPGLVALGMSRISLLRFTILNLFGAALWASIFTTIGFVFGYSIWSVFENLQVFEQGALYVLCVAAVLIAIYFGWRQWGPILVSWWRRPLSDEDGTRAPRPGLLRRIGLMIRGPRLRDQGSEE</sequence>
<name>A0ABS4BGN9_9HYPH</name>
<feature type="transmembrane region" description="Helical" evidence="1">
    <location>
        <begin position="42"/>
        <end position="64"/>
    </location>
</feature>
<dbReference type="PANTHER" id="PTHR42709:SF2">
    <property type="entry name" value="INNER MEMBRANE PROTEIN YOHD"/>
    <property type="match status" value="1"/>
</dbReference>
<evidence type="ECO:0000259" key="2">
    <source>
        <dbReference type="Pfam" id="PF09335"/>
    </source>
</evidence>
<dbReference type="InterPro" id="IPR032816">
    <property type="entry name" value="VTT_dom"/>
</dbReference>
<gene>
    <name evidence="3" type="ORF">J6595_10025</name>
</gene>
<reference evidence="3 4" key="1">
    <citation type="submission" date="2021-04" db="EMBL/GenBank/DDBJ databases">
        <title>Whole genome sequence of Jiella sp. KSK16Y-1.</title>
        <authorList>
            <person name="Tuo L."/>
        </authorList>
    </citation>
    <scope>NUCLEOTIDE SEQUENCE [LARGE SCALE GENOMIC DNA]</scope>
    <source>
        <strain evidence="3 4">KSK16Y-1</strain>
    </source>
</reference>
<feature type="transmembrane region" description="Helical" evidence="1">
    <location>
        <begin position="12"/>
        <end position="36"/>
    </location>
</feature>
<comment type="caution">
    <text evidence="3">The sequence shown here is derived from an EMBL/GenBank/DDBJ whole genome shotgun (WGS) entry which is preliminary data.</text>
</comment>
<feature type="domain" description="VTT" evidence="2">
    <location>
        <begin position="24"/>
        <end position="143"/>
    </location>
</feature>
<evidence type="ECO:0000313" key="3">
    <source>
        <dbReference type="EMBL" id="MBP0615918.1"/>
    </source>
</evidence>
<protein>
    <submittedName>
        <fullName evidence="3">DedA family protein</fullName>
    </submittedName>
</protein>
<keyword evidence="1" id="KW-1133">Transmembrane helix</keyword>
<evidence type="ECO:0000313" key="4">
    <source>
        <dbReference type="Proteomes" id="UP000678276"/>
    </source>
</evidence>
<dbReference type="InterPro" id="IPR051311">
    <property type="entry name" value="DedA_domain"/>
</dbReference>
<dbReference type="PANTHER" id="PTHR42709">
    <property type="entry name" value="ALKALINE PHOSPHATASE LIKE PROTEIN"/>
    <property type="match status" value="1"/>
</dbReference>